<keyword evidence="2" id="KW-1185">Reference proteome</keyword>
<dbReference type="AlphaFoldDB" id="A0A401II90"/>
<reference evidence="2" key="1">
    <citation type="submission" date="2017-05" db="EMBL/GenBank/DDBJ databases">
        <title>Physiological properties and genetic analysis related to exopolysaccharide production of fresh-water unicellular cyanobacterium Aphanothece sacrum, Suizenji Nori, that has been cultured as a food source in Japan.</title>
        <authorList>
            <person name="Kanesaki Y."/>
            <person name="Yoshikawa S."/>
            <person name="Ohki K."/>
        </authorList>
    </citation>
    <scope>NUCLEOTIDE SEQUENCE [LARGE SCALE GENOMIC DNA]</scope>
    <source>
        <strain evidence="2">FPU1</strain>
    </source>
</reference>
<dbReference type="Gene3D" id="3.40.50.150">
    <property type="entry name" value="Vaccinia Virus protein VP39"/>
    <property type="match status" value="1"/>
</dbReference>
<keyword evidence="1" id="KW-0808">Transferase</keyword>
<dbReference type="InterPro" id="IPR029063">
    <property type="entry name" value="SAM-dependent_MTases_sf"/>
</dbReference>
<gene>
    <name evidence="1" type="ORF">AsFPU1_2407</name>
</gene>
<dbReference type="GO" id="GO:0008168">
    <property type="term" value="F:methyltransferase activity"/>
    <property type="evidence" value="ECO:0007669"/>
    <property type="project" value="UniProtKB-KW"/>
</dbReference>
<protein>
    <submittedName>
        <fullName evidence="1">DNA modification methylase</fullName>
    </submittedName>
</protein>
<sequence length="46" mass="5318">MPYLVSMTLRVAETHRVLKPIGSFYLYCDPSASHYLKIILDVIFTD</sequence>
<name>A0A401II90_APHSA</name>
<accession>A0A401II90</accession>
<proteinExistence type="predicted"/>
<dbReference type="GO" id="GO:0032259">
    <property type="term" value="P:methylation"/>
    <property type="evidence" value="ECO:0007669"/>
    <property type="project" value="UniProtKB-KW"/>
</dbReference>
<keyword evidence="1" id="KW-0489">Methyltransferase</keyword>
<evidence type="ECO:0000313" key="1">
    <source>
        <dbReference type="EMBL" id="GBF80998.1"/>
    </source>
</evidence>
<dbReference type="Proteomes" id="UP000287247">
    <property type="component" value="Unassembled WGS sequence"/>
</dbReference>
<dbReference type="EMBL" id="BDQK01000013">
    <property type="protein sequence ID" value="GBF80998.1"/>
    <property type="molecule type" value="Genomic_DNA"/>
</dbReference>
<evidence type="ECO:0000313" key="2">
    <source>
        <dbReference type="Proteomes" id="UP000287247"/>
    </source>
</evidence>
<comment type="caution">
    <text evidence="1">The sequence shown here is derived from an EMBL/GenBank/DDBJ whole genome shotgun (WGS) entry which is preliminary data.</text>
</comment>
<organism evidence="1 2">
    <name type="scientific">Aphanothece sacrum FPU1</name>
    <dbReference type="NCBI Taxonomy" id="1920663"/>
    <lineage>
        <taxon>Bacteria</taxon>
        <taxon>Bacillati</taxon>
        <taxon>Cyanobacteriota</taxon>
        <taxon>Cyanophyceae</taxon>
        <taxon>Oscillatoriophycideae</taxon>
        <taxon>Chroococcales</taxon>
        <taxon>Aphanothecaceae</taxon>
        <taxon>Aphanothece</taxon>
    </lineage>
</organism>